<sequence length="155" mass="17413">MPERAQALVTRLKLQPHPEGGHYAELYRSQATVQTARGERRGLTTIDFLLARGEHSAWHRVRSCEVWHLLEGGPLKLWLLSPDLMQLEAVVLDADKRSHVVPADWWQTAEPDGDYAYCGATVGPGFDFEDFAFGRDDAALRSAIGRLAPELHRLL</sequence>
<dbReference type="Gene3D" id="2.60.120.10">
    <property type="entry name" value="Jelly Rolls"/>
    <property type="match status" value="1"/>
</dbReference>
<protein>
    <recommendedName>
        <fullName evidence="1">DUF985 domain-containing protein</fullName>
    </recommendedName>
</protein>
<reference evidence="2" key="2">
    <citation type="journal article" date="2020" name="Microorganisms">
        <title>Osmotic Adaptation and Compatible Solute Biosynthesis of Phototrophic Bacteria as Revealed from Genome Analyses.</title>
        <authorList>
            <person name="Imhoff J.F."/>
            <person name="Rahn T."/>
            <person name="Kunzel S."/>
            <person name="Keller A."/>
            <person name="Neulinger S.C."/>
        </authorList>
    </citation>
    <scope>NUCLEOTIDE SEQUENCE</scope>
    <source>
        <strain evidence="2">IM 151</strain>
    </source>
</reference>
<dbReference type="InterPro" id="IPR011051">
    <property type="entry name" value="RmlC_Cupin_sf"/>
</dbReference>
<dbReference type="PANTHER" id="PTHR33387">
    <property type="entry name" value="RMLC-LIKE JELLY ROLL FOLD PROTEIN"/>
    <property type="match status" value="1"/>
</dbReference>
<keyword evidence="3" id="KW-1185">Reference proteome</keyword>
<dbReference type="InterPro" id="IPR009327">
    <property type="entry name" value="Cupin_DUF985"/>
</dbReference>
<dbReference type="InterPro" id="IPR014710">
    <property type="entry name" value="RmlC-like_jellyroll"/>
</dbReference>
<dbReference type="EMBL" id="NRRU01000053">
    <property type="protein sequence ID" value="MBK1714031.1"/>
    <property type="molecule type" value="Genomic_DNA"/>
</dbReference>
<accession>A0ABS1DY20</accession>
<dbReference type="SUPFAM" id="SSF51182">
    <property type="entry name" value="RmlC-like cupins"/>
    <property type="match status" value="1"/>
</dbReference>
<comment type="caution">
    <text evidence="2">The sequence shown here is derived from an EMBL/GenBank/DDBJ whole genome shotgun (WGS) entry which is preliminary data.</text>
</comment>
<reference evidence="2" key="1">
    <citation type="submission" date="2017-08" db="EMBL/GenBank/DDBJ databases">
        <authorList>
            <person name="Imhoff J.F."/>
            <person name="Rahn T."/>
            <person name="Kuenzel S."/>
            <person name="Neulinger S.C."/>
        </authorList>
    </citation>
    <scope>NUCLEOTIDE SEQUENCE</scope>
    <source>
        <strain evidence="2">IM 151</strain>
    </source>
</reference>
<organism evidence="2 3">
    <name type="scientific">Rubrivivax gelatinosus</name>
    <name type="common">Rhodocyclus gelatinosus</name>
    <name type="synonym">Rhodopseudomonas gelatinosa</name>
    <dbReference type="NCBI Taxonomy" id="28068"/>
    <lineage>
        <taxon>Bacteria</taxon>
        <taxon>Pseudomonadati</taxon>
        <taxon>Pseudomonadota</taxon>
        <taxon>Betaproteobacteria</taxon>
        <taxon>Burkholderiales</taxon>
        <taxon>Sphaerotilaceae</taxon>
        <taxon>Rubrivivax</taxon>
    </lineage>
</organism>
<evidence type="ECO:0000313" key="3">
    <source>
        <dbReference type="Proteomes" id="UP001041814"/>
    </source>
</evidence>
<dbReference type="CDD" id="cd06121">
    <property type="entry name" value="cupin_YML079wp"/>
    <property type="match status" value="1"/>
</dbReference>
<dbReference type="InterPro" id="IPR039935">
    <property type="entry name" value="YML079W-like"/>
</dbReference>
<evidence type="ECO:0000313" key="2">
    <source>
        <dbReference type="EMBL" id="MBK1714031.1"/>
    </source>
</evidence>
<feature type="domain" description="DUF985" evidence="1">
    <location>
        <begin position="6"/>
        <end position="133"/>
    </location>
</feature>
<proteinExistence type="predicted"/>
<name>A0ABS1DY20_RUBGE</name>
<dbReference type="Pfam" id="PF06172">
    <property type="entry name" value="Cupin_5"/>
    <property type="match status" value="1"/>
</dbReference>
<evidence type="ECO:0000259" key="1">
    <source>
        <dbReference type="Pfam" id="PF06172"/>
    </source>
</evidence>
<gene>
    <name evidence="2" type="ORF">CKO43_14735</name>
</gene>
<dbReference type="PANTHER" id="PTHR33387:SF3">
    <property type="entry name" value="DUF985 DOMAIN-CONTAINING PROTEIN"/>
    <property type="match status" value="1"/>
</dbReference>
<dbReference type="Proteomes" id="UP001041814">
    <property type="component" value="Unassembled WGS sequence"/>
</dbReference>